<dbReference type="Proteomes" id="UP000319483">
    <property type="component" value="Unassembled WGS sequence"/>
</dbReference>
<evidence type="ECO:0000313" key="3">
    <source>
        <dbReference type="EMBL" id="TSJ97794.1"/>
    </source>
</evidence>
<dbReference type="PANTHER" id="PTHR37526">
    <property type="entry name" value="PROTEIN TUSB"/>
    <property type="match status" value="1"/>
</dbReference>
<dbReference type="GO" id="GO:0016740">
    <property type="term" value="F:transferase activity"/>
    <property type="evidence" value="ECO:0007669"/>
    <property type="project" value="UniProtKB-KW"/>
</dbReference>
<dbReference type="GO" id="GO:0002143">
    <property type="term" value="P:tRNA wobble position uridine thiolation"/>
    <property type="evidence" value="ECO:0007669"/>
    <property type="project" value="InterPro"/>
</dbReference>
<comment type="caution">
    <text evidence="1">The sequence shown here is derived from an EMBL/GenBank/DDBJ whole genome shotgun (WGS) entry which is preliminary data.</text>
</comment>
<dbReference type="InterPro" id="IPR027396">
    <property type="entry name" value="DsrEFH-like"/>
</dbReference>
<evidence type="ECO:0000313" key="5">
    <source>
        <dbReference type="Proteomes" id="UP000194977"/>
    </source>
</evidence>
<dbReference type="EMBL" id="VMHM01000014">
    <property type="protein sequence ID" value="TSJ97794.1"/>
    <property type="molecule type" value="Genomic_DNA"/>
</dbReference>
<dbReference type="AlphaFoldDB" id="A0A242NLH5"/>
<evidence type="ECO:0000313" key="2">
    <source>
        <dbReference type="EMBL" id="OTQ09453.1"/>
    </source>
</evidence>
<dbReference type="InterPro" id="IPR007215">
    <property type="entry name" value="Sulphur_relay_TusB/DsrH"/>
</dbReference>
<dbReference type="Gene3D" id="3.40.1260.10">
    <property type="entry name" value="DsrEFH-like"/>
    <property type="match status" value="1"/>
</dbReference>
<dbReference type="PANTHER" id="PTHR37526:SF1">
    <property type="entry name" value="PROTEIN TUSB"/>
    <property type="match status" value="1"/>
</dbReference>
<keyword evidence="4" id="KW-1185">Reference proteome</keyword>
<gene>
    <name evidence="3" type="primary">dsrH</name>
    <name evidence="2" type="ORF">B6C91_09090</name>
    <name evidence="1" type="ORF">B6D08_01230</name>
    <name evidence="3" type="ORF">FPQ15_10445</name>
</gene>
<dbReference type="EMBL" id="NARP01000002">
    <property type="protein sequence ID" value="OTQ01511.1"/>
    <property type="molecule type" value="Genomic_DNA"/>
</dbReference>
<accession>A0A242NLH5</accession>
<dbReference type="GO" id="GO:1990228">
    <property type="term" value="C:sulfurtransferase complex"/>
    <property type="evidence" value="ECO:0007669"/>
    <property type="project" value="TreeGrafter"/>
</dbReference>
<dbReference type="RefSeq" id="WP_086271722.1">
    <property type="nucleotide sequence ID" value="NZ_CAMLAF010000049.1"/>
</dbReference>
<evidence type="ECO:0000313" key="4">
    <source>
        <dbReference type="Proteomes" id="UP000194800"/>
    </source>
</evidence>
<reference evidence="3 6" key="2">
    <citation type="submission" date="2019-07" db="EMBL/GenBank/DDBJ databases">
        <title>Gilliamella genomes.</title>
        <authorList>
            <person name="Zheng H."/>
        </authorList>
    </citation>
    <scope>NUCLEOTIDE SEQUENCE [LARGE SCALE GENOMIC DNA]</scope>
    <source>
        <strain evidence="3 6">W8127</strain>
    </source>
</reference>
<dbReference type="Proteomes" id="UP000194800">
    <property type="component" value="Unassembled WGS sequence"/>
</dbReference>
<dbReference type="Pfam" id="PF04077">
    <property type="entry name" value="DsrH"/>
    <property type="match status" value="1"/>
</dbReference>
<dbReference type="SUPFAM" id="SSF75169">
    <property type="entry name" value="DsrEFH-like"/>
    <property type="match status" value="1"/>
</dbReference>
<dbReference type="OrthoDB" id="7064722at2"/>
<protein>
    <submittedName>
        <fullName evidence="3">Sulfurtransferase complex subunit TusB</fullName>
    </submittedName>
</protein>
<proteinExistence type="predicted"/>
<dbReference type="NCBIfam" id="TIGR03011">
    <property type="entry name" value="sulf_tusB_dsrH"/>
    <property type="match status" value="1"/>
</dbReference>
<keyword evidence="3" id="KW-0808">Transferase</keyword>
<sequence>MLHTISTANQSIVDTQLISQQDAVLFWQNGVIIALQDNPLLDEIIKKTAHCYIIDNDIQARGLQPFIDPRVKIINMQQAVELTAINYPQMNWQ</sequence>
<organism evidence="1 5">
    <name type="scientific">Gilliamella apicola</name>
    <dbReference type="NCBI Taxonomy" id="1196095"/>
    <lineage>
        <taxon>Bacteria</taxon>
        <taxon>Pseudomonadati</taxon>
        <taxon>Pseudomonadota</taxon>
        <taxon>Gammaproteobacteria</taxon>
        <taxon>Orbales</taxon>
        <taxon>Orbaceae</taxon>
        <taxon>Gilliamella</taxon>
    </lineage>
</organism>
<evidence type="ECO:0000313" key="6">
    <source>
        <dbReference type="Proteomes" id="UP000319483"/>
    </source>
</evidence>
<reference evidence="4 5" key="1">
    <citation type="submission" date="2017-03" db="EMBL/GenBank/DDBJ databases">
        <title>Comparative genomics of honeybee gut symbionts reveal geographically distinct and subgroup specific antibiotic resistance.</title>
        <authorList>
            <person name="Ludvigsen J."/>
            <person name="Porcellato D."/>
            <person name="Labee-Lund T.M."/>
            <person name="Amdam G.V."/>
            <person name="Rudi K."/>
        </authorList>
    </citation>
    <scope>NUCLEOTIDE SEQUENCE [LARGE SCALE GENOMIC DNA]</scope>
    <source>
        <strain evidence="1 5">A-7-12</strain>
        <strain evidence="2 4">A-9-12</strain>
    </source>
</reference>
<dbReference type="Proteomes" id="UP000194977">
    <property type="component" value="Unassembled WGS sequence"/>
</dbReference>
<evidence type="ECO:0000313" key="1">
    <source>
        <dbReference type="EMBL" id="OTQ01511.1"/>
    </source>
</evidence>
<dbReference type="EMBL" id="NART01000041">
    <property type="protein sequence ID" value="OTQ09453.1"/>
    <property type="molecule type" value="Genomic_DNA"/>
</dbReference>
<name>A0A242NLH5_9GAMM</name>